<gene>
    <name evidence="1" type="ORF">BJ138DRAFT_1097978</name>
</gene>
<proteinExistence type="predicted"/>
<name>A0ACB8AQ55_9AGAM</name>
<dbReference type="Proteomes" id="UP000790377">
    <property type="component" value="Unassembled WGS sequence"/>
</dbReference>
<dbReference type="EMBL" id="MU267601">
    <property type="protein sequence ID" value="KAH7915412.1"/>
    <property type="molecule type" value="Genomic_DNA"/>
</dbReference>
<organism evidence="1 2">
    <name type="scientific">Hygrophoropsis aurantiaca</name>
    <dbReference type="NCBI Taxonomy" id="72124"/>
    <lineage>
        <taxon>Eukaryota</taxon>
        <taxon>Fungi</taxon>
        <taxon>Dikarya</taxon>
        <taxon>Basidiomycota</taxon>
        <taxon>Agaricomycotina</taxon>
        <taxon>Agaricomycetes</taxon>
        <taxon>Agaricomycetidae</taxon>
        <taxon>Boletales</taxon>
        <taxon>Coniophorineae</taxon>
        <taxon>Hygrophoropsidaceae</taxon>
        <taxon>Hygrophoropsis</taxon>
    </lineage>
</organism>
<reference evidence="1" key="1">
    <citation type="journal article" date="2021" name="New Phytol.">
        <title>Evolutionary innovations through gain and loss of genes in the ectomycorrhizal Boletales.</title>
        <authorList>
            <person name="Wu G."/>
            <person name="Miyauchi S."/>
            <person name="Morin E."/>
            <person name="Kuo A."/>
            <person name="Drula E."/>
            <person name="Varga T."/>
            <person name="Kohler A."/>
            <person name="Feng B."/>
            <person name="Cao Y."/>
            <person name="Lipzen A."/>
            <person name="Daum C."/>
            <person name="Hundley H."/>
            <person name="Pangilinan J."/>
            <person name="Johnson J."/>
            <person name="Barry K."/>
            <person name="LaButti K."/>
            <person name="Ng V."/>
            <person name="Ahrendt S."/>
            <person name="Min B."/>
            <person name="Choi I.G."/>
            <person name="Park H."/>
            <person name="Plett J.M."/>
            <person name="Magnuson J."/>
            <person name="Spatafora J.W."/>
            <person name="Nagy L.G."/>
            <person name="Henrissat B."/>
            <person name="Grigoriev I.V."/>
            <person name="Yang Z.L."/>
            <person name="Xu J."/>
            <person name="Martin F.M."/>
        </authorList>
    </citation>
    <scope>NUCLEOTIDE SEQUENCE</scope>
    <source>
        <strain evidence="1">ATCC 28755</strain>
    </source>
</reference>
<sequence>MHRSSIPEAHDVRKTTHLLGTGSRPKSVPALTTNHLYPTPIIWPYANVNHNSKVQNQSWNKEAPSPHLTQTHRTKCPHLTPPSPYRRNTESTQLADRPPTTGNAAQQLRGQANPAPQVVEDTRPHPHERPPKNGTNLPKHRGPQLRWQQPASGPNAGQSVGIDLHSIATRPINNYPTKNSGWTKGHARKHDLPPHPDSPMHTRKP</sequence>
<protein>
    <submittedName>
        <fullName evidence="1">Uncharacterized protein</fullName>
    </submittedName>
</protein>
<comment type="caution">
    <text evidence="1">The sequence shown here is derived from an EMBL/GenBank/DDBJ whole genome shotgun (WGS) entry which is preliminary data.</text>
</comment>
<evidence type="ECO:0000313" key="2">
    <source>
        <dbReference type="Proteomes" id="UP000790377"/>
    </source>
</evidence>
<keyword evidence="2" id="KW-1185">Reference proteome</keyword>
<evidence type="ECO:0000313" key="1">
    <source>
        <dbReference type="EMBL" id="KAH7915412.1"/>
    </source>
</evidence>
<accession>A0ACB8AQ55</accession>